<name>A0ABW6PZ28_9ACTN</name>
<reference evidence="2 3" key="1">
    <citation type="submission" date="2024-09" db="EMBL/GenBank/DDBJ databases">
        <title>The Natural Products Discovery Center: Release of the First 8490 Sequenced Strains for Exploring Actinobacteria Biosynthetic Diversity.</title>
        <authorList>
            <person name="Kalkreuter E."/>
            <person name="Kautsar S.A."/>
            <person name="Yang D."/>
            <person name="Bader C.D."/>
            <person name="Teijaro C.N."/>
            <person name="Fluegel L."/>
            <person name="Davis C.M."/>
            <person name="Simpson J.R."/>
            <person name="Lauterbach L."/>
            <person name="Steele A.D."/>
            <person name="Gui C."/>
            <person name="Meng S."/>
            <person name="Li G."/>
            <person name="Viehrig K."/>
            <person name="Ye F."/>
            <person name="Su P."/>
            <person name="Kiefer A.F."/>
            <person name="Nichols A."/>
            <person name="Cepeda A.J."/>
            <person name="Yan W."/>
            <person name="Fan B."/>
            <person name="Jiang Y."/>
            <person name="Adhikari A."/>
            <person name="Zheng C.-J."/>
            <person name="Schuster L."/>
            <person name="Cowan T.M."/>
            <person name="Smanski M.J."/>
            <person name="Chevrette M.G."/>
            <person name="De Carvalho L.P.S."/>
            <person name="Shen B."/>
        </authorList>
    </citation>
    <scope>NUCLEOTIDE SEQUENCE [LARGE SCALE GENOMIC DNA]</scope>
    <source>
        <strain evidence="2 3">NPDC058328</strain>
    </source>
</reference>
<sequence length="69" mass="7254">MPGAHHAPAPVLLVIAALIWLVLGCTIPWAAVLSRSERPVVVAANGTWFVWVVASQSVAVAAATLEPHY</sequence>
<dbReference type="RefSeq" id="WP_388232463.1">
    <property type="nucleotide sequence ID" value="NZ_JBHVZQ010000001.1"/>
</dbReference>
<evidence type="ECO:0000256" key="1">
    <source>
        <dbReference type="SAM" id="Phobius"/>
    </source>
</evidence>
<dbReference type="Proteomes" id="UP001601627">
    <property type="component" value="Unassembled WGS sequence"/>
</dbReference>
<feature type="transmembrane region" description="Helical" evidence="1">
    <location>
        <begin position="40"/>
        <end position="65"/>
    </location>
</feature>
<gene>
    <name evidence="2" type="ORF">ACFVZC_01760</name>
</gene>
<keyword evidence="1" id="KW-0812">Transmembrane</keyword>
<accession>A0ABW6PZ28</accession>
<keyword evidence="1" id="KW-1133">Transmembrane helix</keyword>
<keyword evidence="1" id="KW-0472">Membrane</keyword>
<feature type="transmembrane region" description="Helical" evidence="1">
    <location>
        <begin position="12"/>
        <end position="33"/>
    </location>
</feature>
<dbReference type="EMBL" id="JBHVZQ010000001">
    <property type="protein sequence ID" value="MFF1272147.1"/>
    <property type="molecule type" value="Genomic_DNA"/>
</dbReference>
<comment type="caution">
    <text evidence="2">The sequence shown here is derived from an EMBL/GenBank/DDBJ whole genome shotgun (WGS) entry which is preliminary data.</text>
</comment>
<keyword evidence="3" id="KW-1185">Reference proteome</keyword>
<organism evidence="2 3">
    <name type="scientific">Streptomyces marokkonensis</name>
    <dbReference type="NCBI Taxonomy" id="324855"/>
    <lineage>
        <taxon>Bacteria</taxon>
        <taxon>Bacillati</taxon>
        <taxon>Actinomycetota</taxon>
        <taxon>Actinomycetes</taxon>
        <taxon>Kitasatosporales</taxon>
        <taxon>Streptomycetaceae</taxon>
        <taxon>Streptomyces</taxon>
    </lineage>
</organism>
<evidence type="ECO:0000313" key="3">
    <source>
        <dbReference type="Proteomes" id="UP001601627"/>
    </source>
</evidence>
<evidence type="ECO:0000313" key="2">
    <source>
        <dbReference type="EMBL" id="MFF1272147.1"/>
    </source>
</evidence>
<proteinExistence type="predicted"/>
<protein>
    <submittedName>
        <fullName evidence="2">Uncharacterized protein</fullName>
    </submittedName>
</protein>